<dbReference type="SMART" id="SM00013">
    <property type="entry name" value="LRRNT"/>
    <property type="match status" value="1"/>
</dbReference>
<keyword evidence="8" id="KW-1185">Reference proteome</keyword>
<evidence type="ECO:0000313" key="7">
    <source>
        <dbReference type="EMBL" id="PIK33432.1"/>
    </source>
</evidence>
<dbReference type="STRING" id="307972.A0A2G8JCG3"/>
<feature type="domain" description="LRRCT" evidence="6">
    <location>
        <begin position="329"/>
        <end position="380"/>
    </location>
</feature>
<reference evidence="7 8" key="1">
    <citation type="journal article" date="2017" name="PLoS Biol.">
        <title>The sea cucumber genome provides insights into morphological evolution and visceral regeneration.</title>
        <authorList>
            <person name="Zhang X."/>
            <person name="Sun L."/>
            <person name="Yuan J."/>
            <person name="Sun Y."/>
            <person name="Gao Y."/>
            <person name="Zhang L."/>
            <person name="Li S."/>
            <person name="Dai H."/>
            <person name="Hamel J.F."/>
            <person name="Liu C."/>
            <person name="Yu Y."/>
            <person name="Liu S."/>
            <person name="Lin W."/>
            <person name="Guo K."/>
            <person name="Jin S."/>
            <person name="Xu P."/>
            <person name="Storey K.B."/>
            <person name="Huan P."/>
            <person name="Zhang T."/>
            <person name="Zhou Y."/>
            <person name="Zhang J."/>
            <person name="Lin C."/>
            <person name="Li X."/>
            <person name="Xing L."/>
            <person name="Huo D."/>
            <person name="Sun M."/>
            <person name="Wang L."/>
            <person name="Mercier A."/>
            <person name="Li F."/>
            <person name="Yang H."/>
            <person name="Xiang J."/>
        </authorList>
    </citation>
    <scope>NUCLEOTIDE SEQUENCE [LARGE SCALE GENOMIC DNA]</scope>
    <source>
        <strain evidence="7">Shaxun</strain>
        <tissue evidence="7">Muscle</tissue>
    </source>
</reference>
<dbReference type="EMBL" id="MRZV01002564">
    <property type="protein sequence ID" value="PIK33432.1"/>
    <property type="molecule type" value="Genomic_DNA"/>
</dbReference>
<evidence type="ECO:0000256" key="4">
    <source>
        <dbReference type="SAM" id="MobiDB-lite"/>
    </source>
</evidence>
<evidence type="ECO:0000259" key="5">
    <source>
        <dbReference type="SMART" id="SM00013"/>
    </source>
</evidence>
<sequence length="454" mass="51771">MDKFPVNQTIPHSGLEDARNNIKSNITTDIAHNSQKPRWRTNPSIFSPVFTDIRRQLPRLVETRPLIQLIFADYYPYLSIAILSGLREYYTAIADTHIYVVILIYTRWYSSTLADTCKQLSLHETTSRRVHAQCPTACFCTSDVIDCSNLNLNELPVGTTPSSFDRLSRLDYSNNGISVLDIDRLFQFIRGLEVDVIDFSSNRISDVIGTFDANDGKDYLVLNLSRNVLQTFPSSIIPLNHIRGMITIDISHNQLTELTRNMFAGGNDVILPRFQFFATNNLISRVDPETFQGVSILDAIVDLRSNLIRTLTEDFQSPRSVRQLRFSDNPWHCDCNLRWIITPANRLVNHTMDDPPACRTPAAVQGRRIFELRPDDFACLPFQDGPLRQNYLNMDSFLVRCPVNADPPRFQVDCRFGYRLHSVGSYPTLLHVRDGRTKGPGSQPQSSLQMHSKK</sequence>
<comment type="caution">
    <text evidence="7">The sequence shown here is derived from an EMBL/GenBank/DDBJ whole genome shotgun (WGS) entry which is preliminary data.</text>
</comment>
<feature type="region of interest" description="Disordered" evidence="4">
    <location>
        <begin position="434"/>
        <end position="454"/>
    </location>
</feature>
<dbReference type="SMART" id="SM00082">
    <property type="entry name" value="LRRCT"/>
    <property type="match status" value="1"/>
</dbReference>
<dbReference type="InterPro" id="IPR050541">
    <property type="entry name" value="LRR_TM_domain-containing"/>
</dbReference>
<proteinExistence type="predicted"/>
<dbReference type="InterPro" id="IPR032675">
    <property type="entry name" value="LRR_dom_sf"/>
</dbReference>
<dbReference type="PANTHER" id="PTHR24369:SF210">
    <property type="entry name" value="CHAOPTIN-RELATED"/>
    <property type="match status" value="1"/>
</dbReference>
<evidence type="ECO:0000256" key="2">
    <source>
        <dbReference type="ARBA" id="ARBA00022729"/>
    </source>
</evidence>
<evidence type="ECO:0000259" key="6">
    <source>
        <dbReference type="SMART" id="SM00082"/>
    </source>
</evidence>
<feature type="domain" description="LRRNT" evidence="5">
    <location>
        <begin position="133"/>
        <end position="161"/>
    </location>
</feature>
<evidence type="ECO:0000256" key="3">
    <source>
        <dbReference type="ARBA" id="ARBA00022737"/>
    </source>
</evidence>
<name>A0A2G8JCG3_STIJA</name>
<feature type="compositionally biased region" description="Polar residues" evidence="4">
    <location>
        <begin position="440"/>
        <end position="454"/>
    </location>
</feature>
<dbReference type="PANTHER" id="PTHR24369">
    <property type="entry name" value="ANTIGEN BSP, PUTATIVE-RELATED"/>
    <property type="match status" value="1"/>
</dbReference>
<protein>
    <submittedName>
        <fullName evidence="7">Uncharacterized protein</fullName>
    </submittedName>
</protein>
<evidence type="ECO:0000313" key="8">
    <source>
        <dbReference type="Proteomes" id="UP000230750"/>
    </source>
</evidence>
<dbReference type="AlphaFoldDB" id="A0A2G8JCG3"/>
<evidence type="ECO:0000256" key="1">
    <source>
        <dbReference type="ARBA" id="ARBA00022614"/>
    </source>
</evidence>
<keyword evidence="3" id="KW-0677">Repeat</keyword>
<dbReference type="Pfam" id="PF01462">
    <property type="entry name" value="LRRNT"/>
    <property type="match status" value="1"/>
</dbReference>
<keyword evidence="1" id="KW-0433">Leucine-rich repeat</keyword>
<dbReference type="Proteomes" id="UP000230750">
    <property type="component" value="Unassembled WGS sequence"/>
</dbReference>
<accession>A0A2G8JCG3</accession>
<dbReference type="GO" id="GO:0005886">
    <property type="term" value="C:plasma membrane"/>
    <property type="evidence" value="ECO:0007669"/>
    <property type="project" value="TreeGrafter"/>
</dbReference>
<dbReference type="OrthoDB" id="694479at2759"/>
<dbReference type="InterPro" id="IPR000372">
    <property type="entry name" value="LRRNT"/>
</dbReference>
<gene>
    <name evidence="7" type="ORF">BSL78_29753</name>
</gene>
<dbReference type="InterPro" id="IPR000483">
    <property type="entry name" value="Cys-rich_flank_reg_C"/>
</dbReference>
<dbReference type="SUPFAM" id="SSF52058">
    <property type="entry name" value="L domain-like"/>
    <property type="match status" value="1"/>
</dbReference>
<dbReference type="Gene3D" id="3.80.10.10">
    <property type="entry name" value="Ribonuclease Inhibitor"/>
    <property type="match status" value="2"/>
</dbReference>
<organism evidence="7 8">
    <name type="scientific">Stichopus japonicus</name>
    <name type="common">Sea cucumber</name>
    <dbReference type="NCBI Taxonomy" id="307972"/>
    <lineage>
        <taxon>Eukaryota</taxon>
        <taxon>Metazoa</taxon>
        <taxon>Echinodermata</taxon>
        <taxon>Eleutherozoa</taxon>
        <taxon>Echinozoa</taxon>
        <taxon>Holothuroidea</taxon>
        <taxon>Aspidochirotacea</taxon>
        <taxon>Aspidochirotida</taxon>
        <taxon>Stichopodidae</taxon>
        <taxon>Apostichopus</taxon>
    </lineage>
</organism>
<keyword evidence="2" id="KW-0732">Signal</keyword>